<dbReference type="SUPFAM" id="SSF54637">
    <property type="entry name" value="Thioesterase/thiol ester dehydrase-isomerase"/>
    <property type="match status" value="1"/>
</dbReference>
<name>A0A128EF04_9BACT</name>
<dbReference type="SUPFAM" id="SSF56801">
    <property type="entry name" value="Acetyl-CoA synthetase-like"/>
    <property type="match status" value="1"/>
</dbReference>
<dbReference type="GO" id="GO:0003866">
    <property type="term" value="F:3-phosphoshikimate 1-carboxyvinyltransferase activity"/>
    <property type="evidence" value="ECO:0007669"/>
    <property type="project" value="UniProtKB-EC"/>
</dbReference>
<dbReference type="InterPro" id="IPR042099">
    <property type="entry name" value="ANL_N_sf"/>
</dbReference>
<dbReference type="PANTHER" id="PTHR43201">
    <property type="entry name" value="ACYL-COA SYNTHETASE"/>
    <property type="match status" value="1"/>
</dbReference>
<dbReference type="InterPro" id="IPR029069">
    <property type="entry name" value="HotDog_dom_sf"/>
</dbReference>
<dbReference type="EMBL" id="FIZP01000003">
    <property type="protein sequence ID" value="CZE47490.1"/>
    <property type="molecule type" value="Genomic_DNA"/>
</dbReference>
<dbReference type="InterPro" id="IPR000873">
    <property type="entry name" value="AMP-dep_synth/lig_dom"/>
</dbReference>
<feature type="domain" description="ApeI dehydratase-like" evidence="4">
    <location>
        <begin position="418"/>
        <end position="506"/>
    </location>
</feature>
<protein>
    <submittedName>
        <fullName evidence="5">3-phosphoshikimate 1-carboxyvinyltransferase</fullName>
        <ecNumber evidence="5">2.5.1.19</ecNumber>
    </submittedName>
</protein>
<keyword evidence="2" id="KW-0436">Ligase</keyword>
<gene>
    <name evidence="5" type="primary">aas_1</name>
    <name evidence="5" type="ORF">ERS672216_00913</name>
</gene>
<proteinExistence type="inferred from homology"/>
<dbReference type="InterPro" id="IPR045851">
    <property type="entry name" value="AMP-bd_C_sf"/>
</dbReference>
<evidence type="ECO:0000259" key="3">
    <source>
        <dbReference type="Pfam" id="PF00501"/>
    </source>
</evidence>
<feature type="domain" description="AMP-dependent synthetase/ligase" evidence="3">
    <location>
        <begin position="86"/>
        <end position="246"/>
    </location>
</feature>
<dbReference type="Gene3D" id="3.40.50.12780">
    <property type="entry name" value="N-terminal domain of ligase-like"/>
    <property type="match status" value="1"/>
</dbReference>
<evidence type="ECO:0000256" key="1">
    <source>
        <dbReference type="ARBA" id="ARBA00006432"/>
    </source>
</evidence>
<evidence type="ECO:0000313" key="5">
    <source>
        <dbReference type="EMBL" id="CZE47490.1"/>
    </source>
</evidence>
<dbReference type="InterPro" id="IPR054545">
    <property type="entry name" value="ApeI-like"/>
</dbReference>
<reference evidence="5 6" key="1">
    <citation type="submission" date="2016-02" db="EMBL/GenBank/DDBJ databases">
        <authorList>
            <consortium name="Pathogen Informatics"/>
        </authorList>
    </citation>
    <scope>NUCLEOTIDE SEQUENCE [LARGE SCALE GENOMIC DNA]</scope>
    <source>
        <strain evidence="5 6">RC20</strain>
    </source>
</reference>
<dbReference type="RefSeq" id="WP_075495206.1">
    <property type="nucleotide sequence ID" value="NZ_CP053844.1"/>
</dbReference>
<accession>A0A128EF04</accession>
<evidence type="ECO:0000313" key="6">
    <source>
        <dbReference type="Proteomes" id="UP000069632"/>
    </source>
</evidence>
<dbReference type="Proteomes" id="UP000069632">
    <property type="component" value="Unassembled WGS sequence"/>
</dbReference>
<evidence type="ECO:0000259" key="4">
    <source>
        <dbReference type="Pfam" id="PF22818"/>
    </source>
</evidence>
<organism evidence="5 6">
    <name type="scientific">Campylobacter geochelonis</name>
    <dbReference type="NCBI Taxonomy" id="1780362"/>
    <lineage>
        <taxon>Bacteria</taxon>
        <taxon>Pseudomonadati</taxon>
        <taxon>Campylobacterota</taxon>
        <taxon>Epsilonproteobacteria</taxon>
        <taxon>Campylobacterales</taxon>
        <taxon>Campylobacteraceae</taxon>
        <taxon>Campylobacter</taxon>
    </lineage>
</organism>
<dbReference type="Pfam" id="PF00501">
    <property type="entry name" value="AMP-binding"/>
    <property type="match status" value="1"/>
</dbReference>
<dbReference type="Gene3D" id="3.10.129.10">
    <property type="entry name" value="Hotdog Thioesterase"/>
    <property type="match status" value="1"/>
</dbReference>
<comment type="similarity">
    <text evidence="1">Belongs to the ATP-dependent AMP-binding enzyme family.</text>
</comment>
<dbReference type="EC" id="2.5.1.19" evidence="5"/>
<dbReference type="Pfam" id="PF22818">
    <property type="entry name" value="ApeI-like"/>
    <property type="match status" value="1"/>
</dbReference>
<dbReference type="OrthoDB" id="9772788at2"/>
<dbReference type="GO" id="GO:0006631">
    <property type="term" value="P:fatty acid metabolic process"/>
    <property type="evidence" value="ECO:0007669"/>
    <property type="project" value="TreeGrafter"/>
</dbReference>
<dbReference type="GO" id="GO:0031956">
    <property type="term" value="F:medium-chain fatty acid-CoA ligase activity"/>
    <property type="evidence" value="ECO:0007669"/>
    <property type="project" value="TreeGrafter"/>
</dbReference>
<keyword evidence="5" id="KW-0808">Transferase</keyword>
<dbReference type="PANTHER" id="PTHR43201:SF5">
    <property type="entry name" value="MEDIUM-CHAIN ACYL-COA LIGASE ACSF2, MITOCHONDRIAL"/>
    <property type="match status" value="1"/>
</dbReference>
<sequence>MFDKNELKFDETTKEQILKFSAFLLENDIKEAQIYLSNTSDFIVAFFGGLCAKTTLYLLPNAKFFDDKFSINDANFSSIKAKNKSDKLNLNTDEIFYLLTSGTSGKSKNIQKTLLQMVDEALYLRDKFGICKSDEFISSVSHQHMFGLTFKVFLPLVSGAKIIDGEYNYPEALLALNLKNHTLIASPTILDVLCQHANFEKMNGIKMIISAGASLKNQTRDVFKAKFGIDITEIYGSTETGVIACNKGFGLKKFESVALSVTQKGALVVSSPWCESFETSDSASVDGDDLTLYGRLDRIIKLSEKRVSLEEIELFLLKHDFVDDIYLGMHPEFSRVLALVKLSEVGEDEFRKGGKIAVVNELKRYLKSEYKNIVRYFKVVEKLEKNQNSKLTKAKFHEQFYARSEPKFSLIKSSDEVSIFRAKISVWDFYFDGHFGDFAIVPGFIQLGFALTCAKYLGLSPKNSFSNIKFTKLLRPNDTAELRLTIKNSRVSFEIYANLTLCASGRFDV</sequence>
<keyword evidence="6" id="KW-1185">Reference proteome</keyword>
<dbReference type="Gene3D" id="3.30.300.30">
    <property type="match status" value="1"/>
</dbReference>
<dbReference type="AlphaFoldDB" id="A0A128EF04"/>
<evidence type="ECO:0000256" key="2">
    <source>
        <dbReference type="ARBA" id="ARBA00022598"/>
    </source>
</evidence>